<accession>A4J1S3</accession>
<gene>
    <name evidence="2" type="ordered locus">Dred_0480</name>
</gene>
<dbReference type="HOGENOM" id="CLU_727105_0_0_9"/>
<dbReference type="Gene3D" id="6.10.250.3150">
    <property type="match status" value="1"/>
</dbReference>
<protein>
    <submittedName>
        <fullName evidence="2">Uncharacterized protein</fullName>
    </submittedName>
</protein>
<proteinExistence type="predicted"/>
<dbReference type="KEGG" id="drm:Dred_0480"/>
<dbReference type="Proteomes" id="UP000001556">
    <property type="component" value="Chromosome"/>
</dbReference>
<dbReference type="eggNOG" id="COG3883">
    <property type="taxonomic scope" value="Bacteria"/>
</dbReference>
<organism evidence="2 3">
    <name type="scientific">Desulforamulus reducens (strain ATCC BAA-1160 / DSM 100696 / MI-1)</name>
    <name type="common">Desulfotomaculum reducens</name>
    <dbReference type="NCBI Taxonomy" id="349161"/>
    <lineage>
        <taxon>Bacteria</taxon>
        <taxon>Bacillati</taxon>
        <taxon>Bacillota</taxon>
        <taxon>Clostridia</taxon>
        <taxon>Eubacteriales</taxon>
        <taxon>Peptococcaceae</taxon>
        <taxon>Desulforamulus</taxon>
    </lineage>
</organism>
<keyword evidence="1" id="KW-0175">Coiled coil</keyword>
<reference evidence="2 3" key="1">
    <citation type="submission" date="2007-03" db="EMBL/GenBank/DDBJ databases">
        <title>Complete sequence of Desulfotomaculum reducens MI-1.</title>
        <authorList>
            <consortium name="US DOE Joint Genome Institute"/>
            <person name="Copeland A."/>
            <person name="Lucas S."/>
            <person name="Lapidus A."/>
            <person name="Barry K."/>
            <person name="Detter J.C."/>
            <person name="Glavina del Rio T."/>
            <person name="Hammon N."/>
            <person name="Israni S."/>
            <person name="Dalin E."/>
            <person name="Tice H."/>
            <person name="Pitluck S."/>
            <person name="Sims D."/>
            <person name="Brettin T."/>
            <person name="Bruce D."/>
            <person name="Han C."/>
            <person name="Tapia R."/>
            <person name="Schmutz J."/>
            <person name="Larimer F."/>
            <person name="Land M."/>
            <person name="Hauser L."/>
            <person name="Kyrpides N."/>
            <person name="Kim E."/>
            <person name="Tebo B.M."/>
            <person name="Richardson P."/>
        </authorList>
    </citation>
    <scope>NUCLEOTIDE SEQUENCE [LARGE SCALE GENOMIC DNA]</scope>
    <source>
        <strain evidence="2 3">MI-1</strain>
    </source>
</reference>
<dbReference type="STRING" id="349161.Dred_0480"/>
<evidence type="ECO:0000313" key="2">
    <source>
        <dbReference type="EMBL" id="ABO49026.1"/>
    </source>
</evidence>
<feature type="coiled-coil region" evidence="1">
    <location>
        <begin position="181"/>
        <end position="208"/>
    </location>
</feature>
<dbReference type="AlphaFoldDB" id="A4J1S3"/>
<keyword evidence="3" id="KW-1185">Reference proteome</keyword>
<dbReference type="EMBL" id="CP000612">
    <property type="protein sequence ID" value="ABO49026.1"/>
    <property type="molecule type" value="Genomic_DNA"/>
</dbReference>
<evidence type="ECO:0000256" key="1">
    <source>
        <dbReference type="SAM" id="Coils"/>
    </source>
</evidence>
<sequence>MLIKNEKVIFGGCGILHYIKVVEWIYMEPYKMLIYLLVGLILESTLGLTPAQANTGEVLKQHQQLKQREQQIVAELLQMELHVDRVNQNMQLVQLRLAKIQKTIPHAHNQLVQSKKKLKYSRQKLNIWLRHLYMEGRTNYLIILFGAENLGDFFNRLAMVGMLVSRGIGDYQRTYEAMGEVKKKTEELTKLEQQLVSQQNELTKDQKKIISLQMAKKQFLEVTRQEMGQQQDKILQVVEGVHRSLKPLETILARFKDASWEQYRPDHLEWLGTHVKAEYSQNTFSKVLFSGAGLKIPAAVTLRNQSLIIKGVNEEHLPFTIAGELRVNGNNVCYWLSSIQIGDVLLDEELVKKIAGENGLVYPLDILRGWRLKDIQIFDGKAVFELVPA</sequence>
<name>A4J1S3_DESRM</name>
<feature type="coiled-coil region" evidence="1">
    <location>
        <begin position="59"/>
        <end position="103"/>
    </location>
</feature>
<dbReference type="RefSeq" id="WP_011876863.1">
    <property type="nucleotide sequence ID" value="NC_009253.1"/>
</dbReference>
<evidence type="ECO:0000313" key="3">
    <source>
        <dbReference type="Proteomes" id="UP000001556"/>
    </source>
</evidence>